<organism evidence="1 2">
    <name type="scientific">Dyella japonica</name>
    <dbReference type="NCBI Taxonomy" id="231455"/>
    <lineage>
        <taxon>Bacteria</taxon>
        <taxon>Pseudomonadati</taxon>
        <taxon>Pseudomonadota</taxon>
        <taxon>Gammaproteobacteria</taxon>
        <taxon>Lysobacterales</taxon>
        <taxon>Rhodanobacteraceae</taxon>
        <taxon>Dyella</taxon>
    </lineage>
</organism>
<name>A0ABV2K1C0_9GAMM</name>
<dbReference type="EMBL" id="JBEPMU010000013">
    <property type="protein sequence ID" value="MET3654877.1"/>
    <property type="molecule type" value="Genomic_DNA"/>
</dbReference>
<reference evidence="1 2" key="1">
    <citation type="submission" date="2024-06" db="EMBL/GenBank/DDBJ databases">
        <title>Sorghum-associated microbial communities from plants grown in Nebraska, USA.</title>
        <authorList>
            <person name="Schachtman D."/>
        </authorList>
    </citation>
    <scope>NUCLEOTIDE SEQUENCE [LARGE SCALE GENOMIC DNA]</scope>
    <source>
        <strain evidence="1 2">1073</strain>
    </source>
</reference>
<comment type="caution">
    <text evidence="1">The sequence shown here is derived from an EMBL/GenBank/DDBJ whole genome shotgun (WGS) entry which is preliminary data.</text>
</comment>
<gene>
    <name evidence="1" type="ORF">ABIC75_004626</name>
</gene>
<dbReference type="Proteomes" id="UP001549184">
    <property type="component" value="Unassembled WGS sequence"/>
</dbReference>
<evidence type="ECO:0000313" key="1">
    <source>
        <dbReference type="EMBL" id="MET3654877.1"/>
    </source>
</evidence>
<protein>
    <submittedName>
        <fullName evidence="1">Uncharacterized protein</fullName>
    </submittedName>
</protein>
<accession>A0ABV2K1C0</accession>
<evidence type="ECO:0000313" key="2">
    <source>
        <dbReference type="Proteomes" id="UP001549184"/>
    </source>
</evidence>
<sequence length="172" mass="19687">MSGAAVANAGHPRGPEDTDLARADYADLTPQMQAIYTLLLGDPNAQESAHLAHLQQAVRQPWLQNQLMRLVVRHESEWYADDAMSKWTALDPLYNAHPLWAKEKERIKKLLWWKDVTGKAQGFPVLPTVWPGKWPMRQMLDRCVVTQGALYGEEWRARIFRACLIDGHSHHD</sequence>
<proteinExistence type="predicted"/>
<keyword evidence="2" id="KW-1185">Reference proteome</keyword>
<dbReference type="RefSeq" id="WP_354016193.1">
    <property type="nucleotide sequence ID" value="NZ_JBEPMU010000013.1"/>
</dbReference>